<dbReference type="PANTHER" id="PTHR46387">
    <property type="entry name" value="POLYNUCLEOTIDYL TRANSFERASE, RIBONUCLEASE H-LIKE SUPERFAMILY PROTEIN"/>
    <property type="match status" value="1"/>
</dbReference>
<dbReference type="PROSITE" id="PS50879">
    <property type="entry name" value="RNASE_H_1"/>
    <property type="match status" value="1"/>
</dbReference>
<accession>A0AB38ZBZ8</accession>
<dbReference type="InterPro" id="IPR002156">
    <property type="entry name" value="RNaseH_domain"/>
</dbReference>
<evidence type="ECO:0000313" key="3">
    <source>
        <dbReference type="Proteomes" id="UP001327986"/>
    </source>
</evidence>
<gene>
    <name evidence="2" type="ORF">VLL09_03510</name>
</gene>
<dbReference type="EMBL" id="CP141531">
    <property type="protein sequence ID" value="WRO08084.1"/>
    <property type="molecule type" value="Genomic_DNA"/>
</dbReference>
<dbReference type="Proteomes" id="UP001327986">
    <property type="component" value="Chromosome"/>
</dbReference>
<reference evidence="2" key="1">
    <citation type="submission" date="2023-12" db="EMBL/GenBank/DDBJ databases">
        <title>Isolation of organohalide respiring bacteria Dehalococcoides mccartyi strain GPTCE1 in groundwater collected near a chemical plant in Suzhou, China.</title>
        <authorList>
            <person name="Liu G."/>
        </authorList>
    </citation>
    <scope>NUCLEOTIDE SEQUENCE</scope>
    <source>
        <strain evidence="2">GPTCE1</strain>
    </source>
</reference>
<dbReference type="PANTHER" id="PTHR46387:SF2">
    <property type="entry name" value="RIBONUCLEASE HI"/>
    <property type="match status" value="1"/>
</dbReference>
<evidence type="ECO:0000313" key="2">
    <source>
        <dbReference type="EMBL" id="WRO08084.1"/>
    </source>
</evidence>
<dbReference type="InterPro" id="IPR012337">
    <property type="entry name" value="RNaseH-like_sf"/>
</dbReference>
<dbReference type="Pfam" id="PF13456">
    <property type="entry name" value="RVT_3"/>
    <property type="match status" value="1"/>
</dbReference>
<name>A0AB38ZBZ8_9CHLR</name>
<keyword evidence="2" id="KW-0378">Hydrolase</keyword>
<organism evidence="2 3">
    <name type="scientific">Dehalococcoides mccartyi</name>
    <dbReference type="NCBI Taxonomy" id="61435"/>
    <lineage>
        <taxon>Bacteria</taxon>
        <taxon>Bacillati</taxon>
        <taxon>Chloroflexota</taxon>
        <taxon>Dehalococcoidia</taxon>
        <taxon>Dehalococcoidales</taxon>
        <taxon>Dehalococcoidaceae</taxon>
        <taxon>Dehalococcoides</taxon>
    </lineage>
</organism>
<proteinExistence type="predicted"/>
<dbReference type="InterPro" id="IPR036397">
    <property type="entry name" value="RNaseH_sf"/>
</dbReference>
<protein>
    <submittedName>
        <fullName evidence="2">Ribonuclease HI family protein</fullName>
        <ecNumber evidence="2">3.1.26.4</ecNumber>
    </submittedName>
</protein>
<dbReference type="FunFam" id="3.30.420.10:FF:000076">
    <property type="entry name" value="RBR-type E3 ubiquitin transferase"/>
    <property type="match status" value="1"/>
</dbReference>
<dbReference type="Gene3D" id="3.30.420.10">
    <property type="entry name" value="Ribonuclease H-like superfamily/Ribonuclease H"/>
    <property type="match status" value="1"/>
</dbReference>
<dbReference type="RefSeq" id="WP_080768385.1">
    <property type="nucleotide sequence ID" value="NZ_CP141531.1"/>
</dbReference>
<dbReference type="SUPFAM" id="SSF53098">
    <property type="entry name" value="Ribonuclease H-like"/>
    <property type="match status" value="1"/>
</dbReference>
<dbReference type="GO" id="GO:0004523">
    <property type="term" value="F:RNA-DNA hybrid ribonuclease activity"/>
    <property type="evidence" value="ECO:0007669"/>
    <property type="project" value="UniProtKB-EC"/>
</dbReference>
<dbReference type="EC" id="3.1.26.4" evidence="2"/>
<dbReference type="AlphaFoldDB" id="A0AB38ZBZ8"/>
<dbReference type="GO" id="GO:0003676">
    <property type="term" value="F:nucleic acid binding"/>
    <property type="evidence" value="ECO:0007669"/>
    <property type="project" value="InterPro"/>
</dbReference>
<sequence>MSKIIINTDGASRGNPGPASIGVTLKDEKYNLVACISRAIGHTTNNQAEYQALLAGLEKAASLGAKELEIRSDSELLVKQIKGEYRMKNEGLKPLFSKAVSLLGRFESYHIKYIPRAQNSEADALANKALDGGS</sequence>
<feature type="domain" description="RNase H type-1" evidence="1">
    <location>
        <begin position="1"/>
        <end position="131"/>
    </location>
</feature>
<evidence type="ECO:0000259" key="1">
    <source>
        <dbReference type="PROSITE" id="PS50879"/>
    </source>
</evidence>
<dbReference type="CDD" id="cd09279">
    <property type="entry name" value="RNase_HI_like"/>
    <property type="match status" value="1"/>
</dbReference>